<evidence type="ECO:0000313" key="8">
    <source>
        <dbReference type="EMBL" id="VAW07451.1"/>
    </source>
</evidence>
<proteinExistence type="inferred from homology"/>
<keyword evidence="6" id="KW-0479">Metal-binding</keyword>
<comment type="subunit">
    <text evidence="4">Heterodimer of a large and a small subunit.</text>
</comment>
<dbReference type="GO" id="GO:0030313">
    <property type="term" value="C:cell envelope"/>
    <property type="evidence" value="ECO:0007669"/>
    <property type="project" value="UniProtKB-SubCell"/>
</dbReference>
<reference evidence="8" key="1">
    <citation type="submission" date="2018-06" db="EMBL/GenBank/DDBJ databases">
        <authorList>
            <person name="Zhirakovskaya E."/>
        </authorList>
    </citation>
    <scope>NUCLEOTIDE SEQUENCE</scope>
</reference>
<dbReference type="InterPro" id="IPR001501">
    <property type="entry name" value="Ni-dep_hyd_lsu"/>
</dbReference>
<dbReference type="GO" id="GO:0008901">
    <property type="term" value="F:ferredoxin hydrogenase activity"/>
    <property type="evidence" value="ECO:0007669"/>
    <property type="project" value="InterPro"/>
</dbReference>
<comment type="similarity">
    <text evidence="3">Belongs to the [NiFe]/[NiFeSe] hydrogenase large subunit family.</text>
</comment>
<evidence type="ECO:0000256" key="4">
    <source>
        <dbReference type="ARBA" id="ARBA00011771"/>
    </source>
</evidence>
<dbReference type="GO" id="GO:0016151">
    <property type="term" value="F:nickel cation binding"/>
    <property type="evidence" value="ECO:0007669"/>
    <property type="project" value="InterPro"/>
</dbReference>
<gene>
    <name evidence="8" type="ORF">MNBD_ACTINO01-2284</name>
</gene>
<evidence type="ECO:0000256" key="3">
    <source>
        <dbReference type="ARBA" id="ARBA00009292"/>
    </source>
</evidence>
<dbReference type="EMBL" id="UOEI01000529">
    <property type="protein sequence ID" value="VAW07451.1"/>
    <property type="molecule type" value="Genomic_DNA"/>
</dbReference>
<dbReference type="InterPro" id="IPR050867">
    <property type="entry name" value="NiFe/NiFeSe_hydrgnase_LSU"/>
</dbReference>
<sequence>MSHIVVDPITRIEGHLRIEAEVDGGVITDAWSSCTMWRGIEKILNGRDPRDAWYFTQRICGVCTTVHALASVRAVENTLDIVPPLNAQLIRELITASQFVQDHVVHFYHLHALDWVDIVSALDADPKATAALAASISDYPRSSEGHFATVKERLAGFVGRGQLGPFTNGYWGHPAYKLPPEGNLLAVSHYLDALEFQRRYIEMHAILGGKNPHLQTYLVGGMAIPIDPNSQNAINAGTIARLRQLLQEGLDFVTQAYIPDLLLVASFYPEWTTIGGGVGNYMSFGDFPEGQQNPSMDPDNLYLPRGIILNKDLSKVVPVVPEKITEYISHSWYSYEGGDNEALPPLEGETTPNYTGPEPPYEQLNTDAKYSWLKSPRYDDLAMEVGPLARMLVAYGSGHKRVQELVGAVLAQLGVGPEALFSTLGRTAARGIETQVLAEHSLTLLDRLTANIGGGDLEIHNGYRWDPKDWPDEASGFGMHEAPRGALSHWVKIADGKIASYQAVVPSTWNAGPRDANGVRGAYESALLGTPVA</sequence>
<dbReference type="SUPFAM" id="SSF56762">
    <property type="entry name" value="HydB/Nqo4-like"/>
    <property type="match status" value="1"/>
</dbReference>
<evidence type="ECO:0000256" key="7">
    <source>
        <dbReference type="ARBA" id="ARBA00023002"/>
    </source>
</evidence>
<evidence type="ECO:0000256" key="5">
    <source>
        <dbReference type="ARBA" id="ARBA00022596"/>
    </source>
</evidence>
<evidence type="ECO:0000256" key="2">
    <source>
        <dbReference type="ARBA" id="ARBA00004196"/>
    </source>
</evidence>
<dbReference type="Pfam" id="PF00374">
    <property type="entry name" value="NiFeSe_Hases"/>
    <property type="match status" value="1"/>
</dbReference>
<dbReference type="PROSITE" id="PS00507">
    <property type="entry name" value="NI_HGENASE_L_1"/>
    <property type="match status" value="1"/>
</dbReference>
<comment type="cofactor">
    <cofactor evidence="1">
        <name>Ni(2+)</name>
        <dbReference type="ChEBI" id="CHEBI:49786"/>
    </cofactor>
</comment>
<protein>
    <submittedName>
        <fullName evidence="8">[Ni/Fe] hydrogenase, group 1, large subunit</fullName>
    </submittedName>
</protein>
<accession>A0A3B0SMF9</accession>
<name>A0A3B0SMF9_9ZZZZ</name>
<organism evidence="8">
    <name type="scientific">hydrothermal vent metagenome</name>
    <dbReference type="NCBI Taxonomy" id="652676"/>
    <lineage>
        <taxon>unclassified sequences</taxon>
        <taxon>metagenomes</taxon>
        <taxon>ecological metagenomes</taxon>
    </lineage>
</organism>
<dbReference type="PANTHER" id="PTHR42958">
    <property type="entry name" value="HYDROGENASE-2 LARGE CHAIN"/>
    <property type="match status" value="1"/>
</dbReference>
<dbReference type="InterPro" id="IPR029014">
    <property type="entry name" value="NiFe-Hase_large"/>
</dbReference>
<dbReference type="Gene3D" id="1.10.645.10">
    <property type="entry name" value="Cytochrome-c3 Hydrogenase, chain B"/>
    <property type="match status" value="1"/>
</dbReference>
<dbReference type="PANTHER" id="PTHR42958:SF2">
    <property type="entry name" value="UPTAKE HYDROGENASE LARGE SUBUNIT"/>
    <property type="match status" value="1"/>
</dbReference>
<comment type="subcellular location">
    <subcellularLocation>
        <location evidence="2">Cell envelope</location>
    </subcellularLocation>
</comment>
<evidence type="ECO:0000256" key="1">
    <source>
        <dbReference type="ARBA" id="ARBA00001967"/>
    </source>
</evidence>
<evidence type="ECO:0000256" key="6">
    <source>
        <dbReference type="ARBA" id="ARBA00022723"/>
    </source>
</evidence>
<dbReference type="FunFam" id="1.10.645.10:FF:000002">
    <property type="entry name" value="Hydrogenase 2 large subunit"/>
    <property type="match status" value="1"/>
</dbReference>
<dbReference type="AlphaFoldDB" id="A0A3B0SMF9"/>
<dbReference type="InterPro" id="IPR018194">
    <property type="entry name" value="Ni-dep_hyd_lsu_Ni_BS"/>
</dbReference>
<feature type="non-terminal residue" evidence="8">
    <location>
        <position position="533"/>
    </location>
</feature>
<keyword evidence="7" id="KW-0560">Oxidoreductase</keyword>
<keyword evidence="5" id="KW-0533">Nickel</keyword>